<dbReference type="EMBL" id="BAABFR010000112">
    <property type="protein sequence ID" value="GAA4403752.1"/>
    <property type="molecule type" value="Genomic_DNA"/>
</dbReference>
<accession>A0ABP8KBJ8</accession>
<evidence type="ECO:0008006" key="3">
    <source>
        <dbReference type="Google" id="ProtNLM"/>
    </source>
</evidence>
<evidence type="ECO:0000313" key="2">
    <source>
        <dbReference type="Proteomes" id="UP001500635"/>
    </source>
</evidence>
<keyword evidence="2" id="KW-1185">Reference proteome</keyword>
<name>A0ABP8KBJ8_9ACTN</name>
<reference evidence="2" key="1">
    <citation type="journal article" date="2019" name="Int. J. Syst. Evol. Microbiol.">
        <title>The Global Catalogue of Microorganisms (GCM) 10K type strain sequencing project: providing services to taxonomists for standard genome sequencing and annotation.</title>
        <authorList>
            <consortium name="The Broad Institute Genomics Platform"/>
            <consortium name="The Broad Institute Genome Sequencing Center for Infectious Disease"/>
            <person name="Wu L."/>
            <person name="Ma J."/>
        </authorList>
    </citation>
    <scope>NUCLEOTIDE SEQUENCE [LARGE SCALE GENOMIC DNA]</scope>
    <source>
        <strain evidence="2">JCM 17688</strain>
    </source>
</reference>
<evidence type="ECO:0000313" key="1">
    <source>
        <dbReference type="EMBL" id="GAA4403752.1"/>
    </source>
</evidence>
<comment type="caution">
    <text evidence="1">The sequence shown here is derived from an EMBL/GenBank/DDBJ whole genome shotgun (WGS) entry which is preliminary data.</text>
</comment>
<dbReference type="Proteomes" id="UP001500635">
    <property type="component" value="Unassembled WGS sequence"/>
</dbReference>
<dbReference type="RefSeq" id="WP_345000482.1">
    <property type="nucleotide sequence ID" value="NZ_BAABFR010000112.1"/>
</dbReference>
<protein>
    <recommendedName>
        <fullName evidence="3">Bacterial SCP orthologue domain-containing protein</fullName>
    </recommendedName>
</protein>
<gene>
    <name evidence="1" type="ORF">GCM10023147_45590</name>
</gene>
<sequence length="150" mass="16112">MSEPDAILTSMDSRDVDLQLQLDAIRAWLLAVVREAATDPVSRCVTGMVIADMLDEVDHLLYRGRPDRLDPAELAPSHIVVVDRLADTTTVHPAQGWPAAAAALLTSLLRTWVRGGGGTVRLSGRTTAGRAVVTGPSGEQVRAVAWYSEE</sequence>
<proteinExistence type="predicted"/>
<organism evidence="1 2">
    <name type="scientific">Tsukamurella soli</name>
    <dbReference type="NCBI Taxonomy" id="644556"/>
    <lineage>
        <taxon>Bacteria</taxon>
        <taxon>Bacillati</taxon>
        <taxon>Actinomycetota</taxon>
        <taxon>Actinomycetes</taxon>
        <taxon>Mycobacteriales</taxon>
        <taxon>Tsukamurellaceae</taxon>
        <taxon>Tsukamurella</taxon>
    </lineage>
</organism>